<proteinExistence type="predicted"/>
<accession>D3VHM1</accession>
<evidence type="ECO:0000313" key="1">
    <source>
        <dbReference type="EMBL" id="CBJ90666.1"/>
    </source>
</evidence>
<sequence>MFEMYLTDRGYFLSVATMDLSTLKYAVNHTLMTEHSVAENHESVCHGFNVLIYDYVFW</sequence>
<name>D3VHM1_XENNA</name>
<gene>
    <name evidence="1" type="ordered locus">XNC1_2612</name>
</gene>
<dbReference type="HOGENOM" id="CLU_2978287_0_0_6"/>
<reference evidence="1 2" key="1">
    <citation type="journal article" date="2011" name="PLoS ONE">
        <title>The entomopathogenic bacterial endosymbionts xenorhabdus and photorhabdus: convergent lifestyles from divergent genomes.</title>
        <authorList>
            <person name="Chaston J.M."/>
            <person name="Suen G."/>
            <person name="Tucker S.L."/>
            <person name="Andersen A.W."/>
            <person name="Bhasin A."/>
            <person name="Bode E."/>
            <person name="Bode H.B."/>
            <person name="Brachmann A.O."/>
            <person name="Cowles C.E."/>
            <person name="Cowles K.N."/>
            <person name="Darby C."/>
            <person name="de Leon L."/>
            <person name="Drace K."/>
            <person name="Du Z."/>
            <person name="Givaudan A."/>
            <person name="Herbert Tran E.E."/>
            <person name="Jewell K.A."/>
            <person name="Knack J.J."/>
            <person name="Krasomil-Osterfeld K.C."/>
            <person name="Kukor R."/>
            <person name="Lanois A."/>
            <person name="Latreille P."/>
            <person name="Leimgruber N.K."/>
            <person name="Lipke C.M."/>
            <person name="Liu R."/>
            <person name="Lu X."/>
            <person name="Martens E.C."/>
            <person name="Marri P.R."/>
            <person name="Medigue C."/>
            <person name="Menard M.L."/>
            <person name="Miller N.M."/>
            <person name="Morales-Soto N."/>
            <person name="Norton S."/>
            <person name="Ogier J.C."/>
            <person name="Orchard S.S."/>
            <person name="Park D."/>
            <person name="Park Y."/>
            <person name="Qurollo B.A."/>
            <person name="Sugar D.R."/>
            <person name="Richards G.R."/>
            <person name="Rouy Z."/>
            <person name="Slominski B."/>
            <person name="Slominski K."/>
            <person name="Snyder H."/>
            <person name="Tjaden B.C."/>
            <person name="van der Hoeven R."/>
            <person name="Welch R.D."/>
            <person name="Wheeler C."/>
            <person name="Xiang B."/>
            <person name="Barbazuk B."/>
            <person name="Gaudriault S."/>
            <person name="Goodner B."/>
            <person name="Slater S.C."/>
            <person name="Forst S."/>
            <person name="Goldman B.S."/>
            <person name="Goodrich-Blair H."/>
        </authorList>
    </citation>
    <scope>NUCLEOTIDE SEQUENCE [LARGE SCALE GENOMIC DNA]</scope>
    <source>
        <strain evidence="2">ATCC 19061 / DSM 3370 / CCUG 14189 / LMG 1036 / NCIMB 9965 / AN6</strain>
    </source>
</reference>
<dbReference type="EMBL" id="FN667742">
    <property type="protein sequence ID" value="CBJ90666.1"/>
    <property type="molecule type" value="Genomic_DNA"/>
</dbReference>
<dbReference type="KEGG" id="xne:XNC1_2612"/>
<organism evidence="1 2">
    <name type="scientific">Xenorhabdus nematophila (strain ATCC 19061 / DSM 3370 / CCUG 14189 / LMG 1036 / NCIMB 9965 / AN6)</name>
    <dbReference type="NCBI Taxonomy" id="406817"/>
    <lineage>
        <taxon>Bacteria</taxon>
        <taxon>Pseudomonadati</taxon>
        <taxon>Pseudomonadota</taxon>
        <taxon>Gammaproteobacteria</taxon>
        <taxon>Enterobacterales</taxon>
        <taxon>Morganellaceae</taxon>
        <taxon>Xenorhabdus</taxon>
    </lineage>
</organism>
<dbReference type="AlphaFoldDB" id="D3VHM1"/>
<protein>
    <submittedName>
        <fullName evidence="1">Uncharacterized protein</fullName>
    </submittedName>
</protein>
<dbReference type="Proteomes" id="UP000008075">
    <property type="component" value="Chromosome"/>
</dbReference>
<evidence type="ECO:0000313" key="2">
    <source>
        <dbReference type="Proteomes" id="UP000008075"/>
    </source>
</evidence>
<keyword evidence="2" id="KW-1185">Reference proteome</keyword>